<dbReference type="AlphaFoldDB" id="A0A1Y6JRF7"/>
<accession>A0A1Y6JRF7</accession>
<sequence>MVSSTLIVPMLRVGMQPVTLRVTCAVVSRASIKKPLKQHFRGFFKPGGDQARTGCTSGFSGCSGSNGA</sequence>
<dbReference type="KEGG" id="pvd:CFBP1590__4951"/>
<protein>
    <submittedName>
        <fullName evidence="1">Uncharacterized protein</fullName>
    </submittedName>
</protein>
<name>A0A1Y6JRF7_PSEVI</name>
<dbReference type="Proteomes" id="UP000196842">
    <property type="component" value="Chromosome I"/>
</dbReference>
<organism evidence="1 2">
    <name type="scientific">Pseudomonas viridiflava</name>
    <name type="common">Phytomonas viridiflava</name>
    <dbReference type="NCBI Taxonomy" id="33069"/>
    <lineage>
        <taxon>Bacteria</taxon>
        <taxon>Pseudomonadati</taxon>
        <taxon>Pseudomonadota</taxon>
        <taxon>Gammaproteobacteria</taxon>
        <taxon>Pseudomonadales</taxon>
        <taxon>Pseudomonadaceae</taxon>
        <taxon>Pseudomonas</taxon>
    </lineage>
</organism>
<reference evidence="1 2" key="1">
    <citation type="submission" date="2017-05" db="EMBL/GenBank/DDBJ databases">
        <authorList>
            <person name="Song R."/>
            <person name="Chenine A.L."/>
            <person name="Ruprecht R.M."/>
        </authorList>
    </citation>
    <scope>NUCLEOTIDE SEQUENCE [LARGE SCALE GENOMIC DNA]</scope>
    <source>
        <strain evidence="1 2">CFBP 1590</strain>
    </source>
</reference>
<gene>
    <name evidence="1" type="ORF">CFBP1590__4951</name>
</gene>
<proteinExistence type="predicted"/>
<evidence type="ECO:0000313" key="2">
    <source>
        <dbReference type="Proteomes" id="UP000196842"/>
    </source>
</evidence>
<dbReference type="EMBL" id="LT855380">
    <property type="protein sequence ID" value="SMS12536.1"/>
    <property type="molecule type" value="Genomic_DNA"/>
</dbReference>
<evidence type="ECO:0000313" key="1">
    <source>
        <dbReference type="EMBL" id="SMS12536.1"/>
    </source>
</evidence>